<evidence type="ECO:0000256" key="3">
    <source>
        <dbReference type="ARBA" id="ARBA00012071"/>
    </source>
</evidence>
<comment type="caution">
    <text evidence="15">The sequence shown here is derived from an EMBL/GenBank/DDBJ whole genome shotgun (WGS) entry which is preliminary data.</text>
</comment>
<dbReference type="Pfam" id="PF02606">
    <property type="entry name" value="LpxK"/>
    <property type="match status" value="1"/>
</dbReference>
<dbReference type="PANTHER" id="PTHR42724">
    <property type="entry name" value="TETRAACYLDISACCHARIDE 4'-KINASE"/>
    <property type="match status" value="1"/>
</dbReference>
<evidence type="ECO:0000256" key="12">
    <source>
        <dbReference type="ARBA" id="ARBA00029757"/>
    </source>
</evidence>
<dbReference type="OrthoDB" id="9766423at2"/>
<organism evidence="15 16">
    <name type="scientific">Legionella nautarum</name>
    <dbReference type="NCBI Taxonomy" id="45070"/>
    <lineage>
        <taxon>Bacteria</taxon>
        <taxon>Pseudomonadati</taxon>
        <taxon>Pseudomonadota</taxon>
        <taxon>Gammaproteobacteria</taxon>
        <taxon>Legionellales</taxon>
        <taxon>Legionellaceae</taxon>
        <taxon>Legionella</taxon>
    </lineage>
</organism>
<dbReference type="EC" id="2.7.1.130" evidence="3 13"/>
<name>A0A0W0X2D9_9GAMM</name>
<proteinExistence type="inferred from homology"/>
<feature type="binding site" evidence="13">
    <location>
        <begin position="57"/>
        <end position="64"/>
    </location>
    <ligand>
        <name>ATP</name>
        <dbReference type="ChEBI" id="CHEBI:30616"/>
    </ligand>
</feature>
<dbReference type="InterPro" id="IPR003758">
    <property type="entry name" value="LpxK"/>
</dbReference>
<evidence type="ECO:0000256" key="11">
    <source>
        <dbReference type="ARBA" id="ARBA00023098"/>
    </source>
</evidence>
<keyword evidence="16" id="KW-1185">Reference proteome</keyword>
<feature type="transmembrane region" description="Helical" evidence="14">
    <location>
        <begin position="15"/>
        <end position="33"/>
    </location>
</feature>
<dbReference type="AlphaFoldDB" id="A0A0W0X2D9"/>
<evidence type="ECO:0000256" key="5">
    <source>
        <dbReference type="ARBA" id="ARBA00022516"/>
    </source>
</evidence>
<sequence>MSLFNIDKLWYKKHPLRWVLWPFALVYAVITKLRRIYLQRFHQLQFPVPIIVVGNLTVGGVGKTPLVIALAKQLQAKGLRVGIVSRGYGASLKQFPHEVSLNDAANWVGDEPLLIAKKTGCPVVIAPKRVQAVQYLLDKHQSQIILSDDGLQHYAMGRAIEIVVIDGLRQLGNGLCLPAGPLRESAGRLQKSDFIVVNDGEWPNAHRMSLQPGKLTQLVTGREILAQSLPSPVAAVAAIGHPQRFFNSLQNMGLAIIKYPFPDHHHFQAKELQFVAKAVVMTEKDAVKCQSFAADSWYFLPVEAKLSNAFWQALWSHEQLQGYI</sequence>
<dbReference type="UniPathway" id="UPA00359">
    <property type="reaction ID" value="UER00482"/>
</dbReference>
<evidence type="ECO:0000256" key="7">
    <source>
        <dbReference type="ARBA" id="ARBA00022679"/>
    </source>
</evidence>
<evidence type="ECO:0000256" key="6">
    <source>
        <dbReference type="ARBA" id="ARBA00022556"/>
    </source>
</evidence>
<keyword evidence="6 13" id="KW-0441">Lipid A biosynthesis</keyword>
<dbReference type="GO" id="GO:0005886">
    <property type="term" value="C:plasma membrane"/>
    <property type="evidence" value="ECO:0007669"/>
    <property type="project" value="TreeGrafter"/>
</dbReference>
<dbReference type="STRING" id="45070.Lnau_0472"/>
<keyword evidence="14" id="KW-1133">Transmembrane helix</keyword>
<evidence type="ECO:0000256" key="2">
    <source>
        <dbReference type="ARBA" id="ARBA00004870"/>
    </source>
</evidence>
<dbReference type="GO" id="GO:0009029">
    <property type="term" value="F:lipid-A 4'-kinase activity"/>
    <property type="evidence" value="ECO:0007669"/>
    <property type="project" value="UniProtKB-UniRule"/>
</dbReference>
<protein>
    <recommendedName>
        <fullName evidence="4 13">Tetraacyldisaccharide 4'-kinase</fullName>
        <ecNumber evidence="3 13">2.7.1.130</ecNumber>
    </recommendedName>
    <alternativeName>
        <fullName evidence="12 13">Lipid A 4'-kinase</fullName>
    </alternativeName>
</protein>
<keyword evidence="9 13" id="KW-0418">Kinase</keyword>
<evidence type="ECO:0000256" key="14">
    <source>
        <dbReference type="SAM" id="Phobius"/>
    </source>
</evidence>
<evidence type="ECO:0000313" key="15">
    <source>
        <dbReference type="EMBL" id="KTD38662.1"/>
    </source>
</evidence>
<dbReference type="EMBL" id="LNYO01000005">
    <property type="protein sequence ID" value="KTD38662.1"/>
    <property type="molecule type" value="Genomic_DNA"/>
</dbReference>
<dbReference type="GO" id="GO:0005524">
    <property type="term" value="F:ATP binding"/>
    <property type="evidence" value="ECO:0007669"/>
    <property type="project" value="UniProtKB-UniRule"/>
</dbReference>
<keyword evidence="11 13" id="KW-0443">Lipid metabolism</keyword>
<dbReference type="RefSeq" id="WP_058503556.1">
    <property type="nucleotide sequence ID" value="NZ_CAAAIF010000001.1"/>
</dbReference>
<dbReference type="PATRIC" id="fig|45070.6.peg.496"/>
<dbReference type="InterPro" id="IPR027417">
    <property type="entry name" value="P-loop_NTPase"/>
</dbReference>
<reference evidence="15 16" key="1">
    <citation type="submission" date="2015-11" db="EMBL/GenBank/DDBJ databases">
        <title>Genomic analysis of 38 Legionella species identifies large and diverse effector repertoires.</title>
        <authorList>
            <person name="Burstein D."/>
            <person name="Amaro F."/>
            <person name="Zusman T."/>
            <person name="Lifshitz Z."/>
            <person name="Cohen O."/>
            <person name="Gilbert J.A."/>
            <person name="Pupko T."/>
            <person name="Shuman H.A."/>
            <person name="Segal G."/>
        </authorList>
    </citation>
    <scope>NUCLEOTIDE SEQUENCE [LARGE SCALE GENOMIC DNA]</scope>
    <source>
        <strain evidence="15 16">ATCC 49506</strain>
    </source>
</reference>
<keyword evidence="14" id="KW-0812">Transmembrane</keyword>
<evidence type="ECO:0000256" key="1">
    <source>
        <dbReference type="ARBA" id="ARBA00002274"/>
    </source>
</evidence>
<accession>A0A0W0X2D9</accession>
<keyword evidence="7 13" id="KW-0808">Transferase</keyword>
<evidence type="ECO:0000256" key="8">
    <source>
        <dbReference type="ARBA" id="ARBA00022741"/>
    </source>
</evidence>
<evidence type="ECO:0000256" key="13">
    <source>
        <dbReference type="HAMAP-Rule" id="MF_00409"/>
    </source>
</evidence>
<keyword evidence="8 13" id="KW-0547">Nucleotide-binding</keyword>
<dbReference type="GO" id="GO:0009245">
    <property type="term" value="P:lipid A biosynthetic process"/>
    <property type="evidence" value="ECO:0007669"/>
    <property type="project" value="UniProtKB-UniRule"/>
</dbReference>
<keyword evidence="5 13" id="KW-0444">Lipid biosynthesis</keyword>
<comment type="catalytic activity">
    <reaction evidence="13">
        <text>a lipid A disaccharide + ATP = a lipid IVA + ADP + H(+)</text>
        <dbReference type="Rhea" id="RHEA:67840"/>
        <dbReference type="ChEBI" id="CHEBI:15378"/>
        <dbReference type="ChEBI" id="CHEBI:30616"/>
        <dbReference type="ChEBI" id="CHEBI:176343"/>
        <dbReference type="ChEBI" id="CHEBI:176425"/>
        <dbReference type="ChEBI" id="CHEBI:456216"/>
        <dbReference type="EC" id="2.7.1.130"/>
    </reaction>
</comment>
<dbReference type="NCBIfam" id="TIGR00682">
    <property type="entry name" value="lpxK"/>
    <property type="match status" value="1"/>
</dbReference>
<evidence type="ECO:0000256" key="9">
    <source>
        <dbReference type="ARBA" id="ARBA00022777"/>
    </source>
</evidence>
<dbReference type="PANTHER" id="PTHR42724:SF1">
    <property type="entry name" value="TETRAACYLDISACCHARIDE 4'-KINASE, MITOCHONDRIAL-RELATED"/>
    <property type="match status" value="1"/>
</dbReference>
<comment type="function">
    <text evidence="1 13">Transfers the gamma-phosphate of ATP to the 4'-position of a tetraacyldisaccharide 1-phosphate intermediate (termed DS-1-P) to form tetraacyldisaccharide 1,4'-bis-phosphate (lipid IVA).</text>
</comment>
<comment type="pathway">
    <text evidence="2 13">Glycolipid biosynthesis; lipid IV(A) biosynthesis; lipid IV(A) from (3R)-3-hydroxytetradecanoyl-[acyl-carrier-protein] and UDP-N-acetyl-alpha-D-glucosamine: step 6/6.</text>
</comment>
<comment type="similarity">
    <text evidence="13">Belongs to the LpxK family.</text>
</comment>
<keyword evidence="10 13" id="KW-0067">ATP-binding</keyword>
<dbReference type="HAMAP" id="MF_00409">
    <property type="entry name" value="LpxK"/>
    <property type="match status" value="1"/>
</dbReference>
<evidence type="ECO:0000313" key="16">
    <source>
        <dbReference type="Proteomes" id="UP000054725"/>
    </source>
</evidence>
<dbReference type="GO" id="GO:0009244">
    <property type="term" value="P:lipopolysaccharide core region biosynthetic process"/>
    <property type="evidence" value="ECO:0007669"/>
    <property type="project" value="TreeGrafter"/>
</dbReference>
<dbReference type="Proteomes" id="UP000054725">
    <property type="component" value="Unassembled WGS sequence"/>
</dbReference>
<evidence type="ECO:0000256" key="4">
    <source>
        <dbReference type="ARBA" id="ARBA00016436"/>
    </source>
</evidence>
<keyword evidence="14" id="KW-0472">Membrane</keyword>
<evidence type="ECO:0000256" key="10">
    <source>
        <dbReference type="ARBA" id="ARBA00022840"/>
    </source>
</evidence>
<gene>
    <name evidence="15" type="primary">lpxK_1</name>
    <name evidence="13" type="synonym">lpxK</name>
    <name evidence="15" type="ORF">Lnau_0472</name>
</gene>
<dbReference type="SUPFAM" id="SSF52540">
    <property type="entry name" value="P-loop containing nucleoside triphosphate hydrolases"/>
    <property type="match status" value="1"/>
</dbReference>